<evidence type="ECO:0000313" key="11">
    <source>
        <dbReference type="Proteomes" id="UP000292927"/>
    </source>
</evidence>
<dbReference type="GO" id="GO:0042626">
    <property type="term" value="F:ATPase-coupled transmembrane transporter activity"/>
    <property type="evidence" value="ECO:0007669"/>
    <property type="project" value="TreeGrafter"/>
</dbReference>
<dbReference type="GO" id="GO:0043190">
    <property type="term" value="C:ATP-binding cassette (ABC) transporter complex"/>
    <property type="evidence" value="ECO:0007669"/>
    <property type="project" value="TreeGrafter"/>
</dbReference>
<dbReference type="PROSITE" id="PS50893">
    <property type="entry name" value="ABC_TRANSPORTER_2"/>
    <property type="match status" value="2"/>
</dbReference>
<feature type="domain" description="ABC transporter" evidence="9">
    <location>
        <begin position="296"/>
        <end position="515"/>
    </location>
</feature>
<evidence type="ECO:0000313" key="10">
    <source>
        <dbReference type="EMBL" id="RZS94087.1"/>
    </source>
</evidence>
<feature type="domain" description="ABC transporter" evidence="9">
    <location>
        <begin position="4"/>
        <end position="230"/>
    </location>
</feature>
<protein>
    <submittedName>
        <fullName evidence="10">Energy-coupling factor transport system ATP-binding protein</fullName>
    </submittedName>
</protein>
<gene>
    <name evidence="10" type="ORF">EV209_2453</name>
</gene>
<comment type="caution">
    <text evidence="10">The sequence shown here is derived from an EMBL/GenBank/DDBJ whole genome shotgun (WGS) entry which is preliminary data.</text>
</comment>
<evidence type="ECO:0000256" key="5">
    <source>
        <dbReference type="ARBA" id="ARBA00022741"/>
    </source>
</evidence>
<evidence type="ECO:0000256" key="4">
    <source>
        <dbReference type="ARBA" id="ARBA00022475"/>
    </source>
</evidence>
<comment type="similarity">
    <text evidence="2">Belongs to the ABC transporter superfamily.</text>
</comment>
<evidence type="ECO:0000256" key="6">
    <source>
        <dbReference type="ARBA" id="ARBA00022840"/>
    </source>
</evidence>
<dbReference type="InterPro" id="IPR015856">
    <property type="entry name" value="ABC_transpr_CbiO/EcfA_su"/>
</dbReference>
<dbReference type="InterPro" id="IPR050095">
    <property type="entry name" value="ECF_ABC_transporter_ATP-bd"/>
</dbReference>
<dbReference type="InterPro" id="IPR003593">
    <property type="entry name" value="AAA+_ATPase"/>
</dbReference>
<dbReference type="InterPro" id="IPR027417">
    <property type="entry name" value="P-loop_NTPase"/>
</dbReference>
<evidence type="ECO:0000256" key="1">
    <source>
        <dbReference type="ARBA" id="ARBA00004202"/>
    </source>
</evidence>
<keyword evidence="11" id="KW-1185">Reference proteome</keyword>
<keyword evidence="7" id="KW-1278">Translocase</keyword>
<evidence type="ECO:0000259" key="9">
    <source>
        <dbReference type="PROSITE" id="PS50893"/>
    </source>
</evidence>
<evidence type="ECO:0000256" key="8">
    <source>
        <dbReference type="ARBA" id="ARBA00023136"/>
    </source>
</evidence>
<dbReference type="SUPFAM" id="SSF52540">
    <property type="entry name" value="P-loop containing nucleoside triphosphate hydrolases"/>
    <property type="match status" value="2"/>
</dbReference>
<dbReference type="OrthoDB" id="501320at2"/>
<keyword evidence="5" id="KW-0547">Nucleotide-binding</keyword>
<keyword evidence="8" id="KW-0472">Membrane</keyword>
<proteinExistence type="inferred from homology"/>
<dbReference type="Proteomes" id="UP000292927">
    <property type="component" value="Unassembled WGS sequence"/>
</dbReference>
<keyword evidence="6 10" id="KW-0067">ATP-binding</keyword>
<keyword evidence="3" id="KW-0813">Transport</keyword>
<evidence type="ECO:0000256" key="3">
    <source>
        <dbReference type="ARBA" id="ARBA00022448"/>
    </source>
</evidence>
<dbReference type="Pfam" id="PF00005">
    <property type="entry name" value="ABC_tran"/>
    <property type="match status" value="2"/>
</dbReference>
<accession>A0A4Q7P373</accession>
<dbReference type="GO" id="GO:0016887">
    <property type="term" value="F:ATP hydrolysis activity"/>
    <property type="evidence" value="ECO:0007669"/>
    <property type="project" value="InterPro"/>
</dbReference>
<comment type="subcellular location">
    <subcellularLocation>
        <location evidence="1">Cell membrane</location>
        <topology evidence="1">Peripheral membrane protein</topology>
    </subcellularLocation>
</comment>
<dbReference type="PANTHER" id="PTHR43553:SF27">
    <property type="entry name" value="ENERGY-COUPLING FACTOR TRANSPORTER ATP-BINDING PROTEIN ECFA2"/>
    <property type="match status" value="1"/>
</dbReference>
<dbReference type="SMART" id="SM00382">
    <property type="entry name" value="AAA"/>
    <property type="match status" value="2"/>
</dbReference>
<keyword evidence="4" id="KW-1003">Cell membrane</keyword>
<dbReference type="EMBL" id="SGXF01000005">
    <property type="protein sequence ID" value="RZS94087.1"/>
    <property type="molecule type" value="Genomic_DNA"/>
</dbReference>
<dbReference type="CDD" id="cd03225">
    <property type="entry name" value="ABC_cobalt_CbiO_domain1"/>
    <property type="match status" value="2"/>
</dbReference>
<dbReference type="InterPro" id="IPR003439">
    <property type="entry name" value="ABC_transporter-like_ATP-bd"/>
</dbReference>
<organism evidence="10 11">
    <name type="scientific">Cuneatibacter caecimuris</name>
    <dbReference type="NCBI Taxonomy" id="1796618"/>
    <lineage>
        <taxon>Bacteria</taxon>
        <taxon>Bacillati</taxon>
        <taxon>Bacillota</taxon>
        <taxon>Clostridia</taxon>
        <taxon>Lachnospirales</taxon>
        <taxon>Lachnospiraceae</taxon>
        <taxon>Cuneatibacter</taxon>
    </lineage>
</organism>
<dbReference type="GO" id="GO:0005524">
    <property type="term" value="F:ATP binding"/>
    <property type="evidence" value="ECO:0007669"/>
    <property type="project" value="UniProtKB-KW"/>
</dbReference>
<name>A0A4Q7P373_9FIRM</name>
<dbReference type="Gene3D" id="3.40.50.300">
    <property type="entry name" value="P-loop containing nucleotide triphosphate hydrolases"/>
    <property type="match status" value="2"/>
</dbReference>
<dbReference type="AlphaFoldDB" id="A0A4Q7P373"/>
<dbReference type="RefSeq" id="WP_130435722.1">
    <property type="nucleotide sequence ID" value="NZ_SGXF01000005.1"/>
</dbReference>
<evidence type="ECO:0000256" key="2">
    <source>
        <dbReference type="ARBA" id="ARBA00005417"/>
    </source>
</evidence>
<evidence type="ECO:0000256" key="7">
    <source>
        <dbReference type="ARBA" id="ARBA00022967"/>
    </source>
</evidence>
<reference evidence="10 11" key="1">
    <citation type="submission" date="2019-02" db="EMBL/GenBank/DDBJ databases">
        <title>Genomic Encyclopedia of Type Strains, Phase IV (KMG-IV): sequencing the most valuable type-strain genomes for metagenomic binning, comparative biology and taxonomic classification.</title>
        <authorList>
            <person name="Goeker M."/>
        </authorList>
    </citation>
    <scope>NUCLEOTIDE SEQUENCE [LARGE SCALE GENOMIC DNA]</scope>
    <source>
        <strain evidence="10 11">DSM 29486</strain>
    </source>
</reference>
<sequence>MDALEVKQFGFTYAGAGEPALEGLDLNLGTGELALLCGPAGCGKTTLLRCLKQEISPVGERTGAISLHATHIGYVAQSPENQLVMDTVRHELAFGLENLGLLPQVIRRRMAETVNFFGIGPWLGKKVNELSGGQKQILNLAAVTAMQPELLLLDEPTAQLDPIAAGEFLQAVEKIRRELGITVLMSEHRLEEILSGADRVIWMEKGVIKMQGRPGEWAAWMEKQPLPMRGILPAPARIWGRLSETGDSETTCPLSVAQGRIWAAEKANRNKTFACRRPDSAGGISGRDSEARGTVLKAGTVWFRYGRQEDFVLREASLEIFRGEIHVVLGGNGSGKTTFLNLLAGVRKPQRGKIRIQEGLRPAMLTQNPKAMLTADSVQEELEELSERFGYGEKEVDDMLERFRLRDVSGRHPYDLSGGEQQKTALAKLLLLRPDLLLMDEPTKGLDVFAKRELKTVLEELRREGKTVLMVTHDLEFAAEVADRCSMLADGEIVCTDQGKEFFASNLFYTTQTNRMMRGFADRCVVPEDVAYE</sequence>
<dbReference type="PANTHER" id="PTHR43553">
    <property type="entry name" value="HEAVY METAL TRANSPORTER"/>
    <property type="match status" value="1"/>
</dbReference>